<dbReference type="Pfam" id="PF05036">
    <property type="entry name" value="SPOR"/>
    <property type="match status" value="1"/>
</dbReference>
<dbReference type="Gene3D" id="3.30.70.1070">
    <property type="entry name" value="Sporulation related repeat"/>
    <property type="match status" value="1"/>
</dbReference>
<dbReference type="PROSITE" id="PS50005">
    <property type="entry name" value="TPR"/>
    <property type="match status" value="1"/>
</dbReference>
<dbReference type="SMART" id="SM00028">
    <property type="entry name" value="TPR"/>
    <property type="match status" value="2"/>
</dbReference>
<accession>A0A8T4IC64</accession>
<comment type="caution">
    <text evidence="4">The sequence shown here is derived from an EMBL/GenBank/DDBJ whole genome shotgun (WGS) entry which is preliminary data.</text>
</comment>
<dbReference type="SUPFAM" id="SSF48452">
    <property type="entry name" value="TPR-like"/>
    <property type="match status" value="1"/>
</dbReference>
<evidence type="ECO:0000313" key="5">
    <source>
        <dbReference type="Proteomes" id="UP000676996"/>
    </source>
</evidence>
<evidence type="ECO:0000256" key="1">
    <source>
        <dbReference type="PROSITE-ProRule" id="PRU00339"/>
    </source>
</evidence>
<name>A0A8T4IC64_9SPHN</name>
<protein>
    <submittedName>
        <fullName evidence="4">Tetratricopeptide repeat protein</fullName>
    </submittedName>
</protein>
<dbReference type="InterPro" id="IPR007730">
    <property type="entry name" value="SPOR-like_dom"/>
</dbReference>
<dbReference type="InterPro" id="IPR036680">
    <property type="entry name" value="SPOR-like_sf"/>
</dbReference>
<keyword evidence="5" id="KW-1185">Reference proteome</keyword>
<gene>
    <name evidence="4" type="ORF">J7S20_05635</name>
</gene>
<dbReference type="Pfam" id="PF13432">
    <property type="entry name" value="TPR_16"/>
    <property type="match status" value="1"/>
</dbReference>
<dbReference type="Gene3D" id="1.25.40.10">
    <property type="entry name" value="Tetratricopeptide repeat domain"/>
    <property type="match status" value="1"/>
</dbReference>
<keyword evidence="2" id="KW-0732">Signal</keyword>
<reference evidence="4" key="1">
    <citation type="submission" date="2021-04" db="EMBL/GenBank/DDBJ databases">
        <title>Ouciella asimina sp. nov., isolated from the surface seawater in the hydrothermal field of Okinawa Trough.</title>
        <authorList>
            <person name="Shuang W."/>
        </authorList>
    </citation>
    <scope>NUCLEOTIDE SEQUENCE</scope>
    <source>
        <strain evidence="4">LXI357</strain>
    </source>
</reference>
<feature type="chain" id="PRO_5035826432" evidence="2">
    <location>
        <begin position="26"/>
        <end position="451"/>
    </location>
</feature>
<dbReference type="InterPro" id="IPR011990">
    <property type="entry name" value="TPR-like_helical_dom_sf"/>
</dbReference>
<dbReference type="RefSeq" id="WP_284053238.1">
    <property type="nucleotide sequence ID" value="NZ_JAGRQC010000001.1"/>
</dbReference>
<evidence type="ECO:0000256" key="2">
    <source>
        <dbReference type="SAM" id="SignalP"/>
    </source>
</evidence>
<feature type="signal peptide" evidence="2">
    <location>
        <begin position="1"/>
        <end position="25"/>
    </location>
</feature>
<dbReference type="SUPFAM" id="SSF110997">
    <property type="entry name" value="Sporulation related repeat"/>
    <property type="match status" value="1"/>
</dbReference>
<evidence type="ECO:0000313" key="4">
    <source>
        <dbReference type="EMBL" id="MBR0551981.1"/>
    </source>
</evidence>
<proteinExistence type="predicted"/>
<feature type="domain" description="SPOR" evidence="3">
    <location>
        <begin position="353"/>
        <end position="432"/>
    </location>
</feature>
<evidence type="ECO:0000259" key="3">
    <source>
        <dbReference type="Pfam" id="PF05036"/>
    </source>
</evidence>
<keyword evidence="1" id="KW-0802">TPR repeat</keyword>
<dbReference type="GO" id="GO:0042834">
    <property type="term" value="F:peptidoglycan binding"/>
    <property type="evidence" value="ECO:0007669"/>
    <property type="project" value="InterPro"/>
</dbReference>
<dbReference type="PROSITE" id="PS51257">
    <property type="entry name" value="PROKAR_LIPOPROTEIN"/>
    <property type="match status" value="1"/>
</dbReference>
<dbReference type="EMBL" id="JAGRQC010000001">
    <property type="protein sequence ID" value="MBR0551981.1"/>
    <property type="molecule type" value="Genomic_DNA"/>
</dbReference>
<dbReference type="Proteomes" id="UP000676996">
    <property type="component" value="Unassembled WGS sequence"/>
</dbReference>
<organism evidence="4 5">
    <name type="scientific">Stakelama marina</name>
    <dbReference type="NCBI Taxonomy" id="2826939"/>
    <lineage>
        <taxon>Bacteria</taxon>
        <taxon>Pseudomonadati</taxon>
        <taxon>Pseudomonadota</taxon>
        <taxon>Alphaproteobacteria</taxon>
        <taxon>Sphingomonadales</taxon>
        <taxon>Sphingomonadaceae</taxon>
        <taxon>Stakelama</taxon>
    </lineage>
</organism>
<feature type="repeat" description="TPR" evidence="1">
    <location>
        <begin position="79"/>
        <end position="112"/>
    </location>
</feature>
<dbReference type="InterPro" id="IPR019734">
    <property type="entry name" value="TPR_rpt"/>
</dbReference>
<dbReference type="AlphaFoldDB" id="A0A8T4IC64"/>
<sequence>MKTRTILSFGLSAMLLGGTMVGCSASHTMLASAGTRDMTKAERKADDSARDARKQLAKGRTDKAVEAAEQAVAYAPQNGEHRALLGQVYLQAGRFTSASQALQDALTLDPANGKAALNLALAQTALGDWVSARKTLNDHSDQIAPADRGLALALAGDPATAVQILSVVARGPSANATTRQNLALALALDGKWKEAKSVASVDVSPALVDKRIMEWAAFARPKSASDQVAALLGVVPVADQGQPVQLALNDTNTQLAAVSPVAPADAFAPADSNAADQPEMKVAAAVEPAPQPKPEPQPAAVLASSGPAVSFAPRREIVQPIPVSGPKVQPVAVATRDVPKAMPKPASKPAELAKGNYYVQLGAFENAAVAQEKWQHMRRRVHTLAALTPMGMNAKVDGQQFYRLSVGGYARNDAVGLCDRVRASGGRCFVRTGAGEQVASWTREGVQLASR</sequence>